<proteinExistence type="predicted"/>
<evidence type="ECO:0000313" key="1">
    <source>
        <dbReference type="EMBL" id="KAK9003333.1"/>
    </source>
</evidence>
<accession>A0ABR2QRN3</accession>
<protein>
    <submittedName>
        <fullName evidence="1">Uncharacterized protein</fullName>
    </submittedName>
</protein>
<comment type="caution">
    <text evidence="1">The sequence shown here is derived from an EMBL/GenBank/DDBJ whole genome shotgun (WGS) entry which is preliminary data.</text>
</comment>
<dbReference type="Proteomes" id="UP001396334">
    <property type="component" value="Unassembled WGS sequence"/>
</dbReference>
<name>A0ABR2QRN3_9ROSI</name>
<organism evidence="1 2">
    <name type="scientific">Hibiscus sabdariffa</name>
    <name type="common">roselle</name>
    <dbReference type="NCBI Taxonomy" id="183260"/>
    <lineage>
        <taxon>Eukaryota</taxon>
        <taxon>Viridiplantae</taxon>
        <taxon>Streptophyta</taxon>
        <taxon>Embryophyta</taxon>
        <taxon>Tracheophyta</taxon>
        <taxon>Spermatophyta</taxon>
        <taxon>Magnoliopsida</taxon>
        <taxon>eudicotyledons</taxon>
        <taxon>Gunneridae</taxon>
        <taxon>Pentapetalae</taxon>
        <taxon>rosids</taxon>
        <taxon>malvids</taxon>
        <taxon>Malvales</taxon>
        <taxon>Malvaceae</taxon>
        <taxon>Malvoideae</taxon>
        <taxon>Hibiscus</taxon>
    </lineage>
</organism>
<reference evidence="1 2" key="1">
    <citation type="journal article" date="2024" name="G3 (Bethesda)">
        <title>Genome assembly of Hibiscus sabdariffa L. provides insights into metabolisms of medicinal natural products.</title>
        <authorList>
            <person name="Kim T."/>
        </authorList>
    </citation>
    <scope>NUCLEOTIDE SEQUENCE [LARGE SCALE GENOMIC DNA]</scope>
    <source>
        <strain evidence="1">TK-2024</strain>
        <tissue evidence="1">Old leaves</tissue>
    </source>
</reference>
<keyword evidence="2" id="KW-1185">Reference proteome</keyword>
<evidence type="ECO:0000313" key="2">
    <source>
        <dbReference type="Proteomes" id="UP001396334"/>
    </source>
</evidence>
<sequence>MLDGLGIGQGVSNNQVGMDLKRQIGEDELRAHEVQNSLVLEPTGNHELGVEGTITNKEVDGFRSNGLHDEELVLGCKSPLLSTLLAEEGG</sequence>
<dbReference type="EMBL" id="JBBPBN010000034">
    <property type="protein sequence ID" value="KAK9003333.1"/>
    <property type="molecule type" value="Genomic_DNA"/>
</dbReference>
<gene>
    <name evidence="1" type="ORF">V6N11_060897</name>
</gene>